<gene>
    <name evidence="1" type="ORF">H010_10906</name>
</gene>
<dbReference type="AlphaFoldDB" id="A0A9X4NWH6"/>
<dbReference type="RefSeq" id="WP_245637959.1">
    <property type="nucleotide sequence ID" value="NZ_AOGK01000008.1"/>
</dbReference>
<keyword evidence="2" id="KW-1185">Reference proteome</keyword>
<protein>
    <submittedName>
        <fullName evidence="1">Uncharacterized protein</fullName>
    </submittedName>
</protein>
<reference evidence="1" key="1">
    <citation type="submission" date="2013-01" db="EMBL/GenBank/DDBJ databases">
        <title>Genome draft of Hydrogenophaga taeniospiralis 2K1.</title>
        <authorList>
            <person name="Gomila M."/>
            <person name="Lalucat J."/>
        </authorList>
    </citation>
    <scope>NUCLEOTIDE SEQUENCE</scope>
    <source>
        <strain evidence="1">CCUG 15921</strain>
    </source>
</reference>
<proteinExistence type="predicted"/>
<evidence type="ECO:0000313" key="2">
    <source>
        <dbReference type="Proteomes" id="UP001152876"/>
    </source>
</evidence>
<organism evidence="1 2">
    <name type="scientific">Hydrogenophaga taeniospiralis CCUG 15921</name>
    <dbReference type="NCBI Taxonomy" id="1281780"/>
    <lineage>
        <taxon>Bacteria</taxon>
        <taxon>Pseudomonadati</taxon>
        <taxon>Pseudomonadota</taxon>
        <taxon>Betaproteobacteria</taxon>
        <taxon>Burkholderiales</taxon>
        <taxon>Comamonadaceae</taxon>
        <taxon>Hydrogenophaga</taxon>
    </lineage>
</organism>
<dbReference type="Proteomes" id="UP001152876">
    <property type="component" value="Unassembled WGS sequence"/>
</dbReference>
<dbReference type="EMBL" id="AOGK01000008">
    <property type="protein sequence ID" value="MDG5975765.1"/>
    <property type="molecule type" value="Genomic_DNA"/>
</dbReference>
<evidence type="ECO:0000313" key="1">
    <source>
        <dbReference type="EMBL" id="MDG5975765.1"/>
    </source>
</evidence>
<sequence>MALGLALAACGNNPPTPDWQMNAKSSSERAANAWLGGNNRVEAAEFARARSELARTGRADLLARIELLRCATRVAALAFEPCAGFEALAADAAPAEQAYARYLAGSATAADTRLLPPAHQAVAQGVNAPDAALASIEEPLSRLVAAGVLFKRGVATPGVIAQAVDTASAQGWRRPLLAWLKVQQQRAQAGGAADEAARIQRRIELVLETGVAKMPAPAK</sequence>
<comment type="caution">
    <text evidence="1">The sequence shown here is derived from an EMBL/GenBank/DDBJ whole genome shotgun (WGS) entry which is preliminary data.</text>
</comment>
<accession>A0A9X4NWH6</accession>
<name>A0A9X4NWH6_9BURK</name>